<reference evidence="2" key="1">
    <citation type="submission" date="2024-07" db="EMBL/GenBank/DDBJ databases">
        <authorList>
            <person name="Yu S.T."/>
        </authorList>
    </citation>
    <scope>NUCLEOTIDE SEQUENCE</scope>
    <source>
        <strain evidence="2">R35</strain>
    </source>
</reference>
<evidence type="ECO:0000313" key="2">
    <source>
        <dbReference type="EMBL" id="XDQ65175.1"/>
    </source>
</evidence>
<name>A0AB39SA25_9ACTN</name>
<gene>
    <name evidence="2" type="ORF">AB5J50_32500</name>
</gene>
<organism evidence="2">
    <name type="scientific">Streptomyces sp. R35</name>
    <dbReference type="NCBI Taxonomy" id="3238630"/>
    <lineage>
        <taxon>Bacteria</taxon>
        <taxon>Bacillati</taxon>
        <taxon>Actinomycetota</taxon>
        <taxon>Actinomycetes</taxon>
        <taxon>Kitasatosporales</taxon>
        <taxon>Streptomycetaceae</taxon>
        <taxon>Streptomyces</taxon>
    </lineage>
</organism>
<keyword evidence="1" id="KW-1133">Transmembrane helix</keyword>
<keyword evidence="1" id="KW-0812">Transmembrane</keyword>
<feature type="transmembrane region" description="Helical" evidence="1">
    <location>
        <begin position="42"/>
        <end position="61"/>
    </location>
</feature>
<evidence type="ECO:0000256" key="1">
    <source>
        <dbReference type="SAM" id="Phobius"/>
    </source>
</evidence>
<dbReference type="RefSeq" id="WP_369261784.1">
    <property type="nucleotide sequence ID" value="NZ_CP163440.1"/>
</dbReference>
<feature type="transmembrane region" description="Helical" evidence="1">
    <location>
        <begin position="6"/>
        <end position="30"/>
    </location>
</feature>
<dbReference type="EMBL" id="CP163440">
    <property type="protein sequence ID" value="XDQ65175.1"/>
    <property type="molecule type" value="Genomic_DNA"/>
</dbReference>
<keyword evidence="1" id="KW-0472">Membrane</keyword>
<feature type="transmembrane region" description="Helical" evidence="1">
    <location>
        <begin position="73"/>
        <end position="90"/>
    </location>
</feature>
<accession>A0AB39SA25</accession>
<proteinExistence type="predicted"/>
<dbReference type="AlphaFoldDB" id="A0AB39SA25"/>
<protein>
    <submittedName>
        <fullName evidence="2">Uncharacterized protein</fullName>
    </submittedName>
</protein>
<sequence length="103" mass="10979">MHWYLVAFAVLAVTGLAGFGIAAITTGWLPLWARRRVLRPKVWGYGSVLSAAGMSLFMFLGPFRGPDAEMTPFVMTGLALFLAGTVLQVAGQRPGRPASPASQ</sequence>